<dbReference type="AlphaFoldDB" id="A0A5W0G4X6"/>
<name>A0A5W0G4X6_SALER</name>
<dbReference type="EMBL" id="AAHGPV010000098">
    <property type="protein sequence ID" value="EBV8746702.1"/>
    <property type="molecule type" value="Genomic_DNA"/>
</dbReference>
<feature type="region of interest" description="Disordered" evidence="1">
    <location>
        <begin position="15"/>
        <end position="44"/>
    </location>
</feature>
<feature type="non-terminal residue" evidence="2">
    <location>
        <position position="117"/>
    </location>
</feature>
<evidence type="ECO:0000256" key="1">
    <source>
        <dbReference type="SAM" id="MobiDB-lite"/>
    </source>
</evidence>
<sequence>MFYAPEHLRKLRGQAVDTQAAGKMQRDNATGRRGGGGRLNTDRKQYRGLSDGYTVIRQAKPFMEITGRKAVEPAILKAGKAAGTPVTDMLNFLRGRVVNGHVFASGNKHDHDATWLR</sequence>
<organism evidence="2">
    <name type="scientific">Salmonella enterica subsp. arizonae serovar 18:z4,z23:-</name>
    <dbReference type="NCBI Taxonomy" id="1192839"/>
    <lineage>
        <taxon>Bacteria</taxon>
        <taxon>Pseudomonadati</taxon>
        <taxon>Pseudomonadota</taxon>
        <taxon>Gammaproteobacteria</taxon>
        <taxon>Enterobacterales</taxon>
        <taxon>Enterobacteriaceae</taxon>
        <taxon>Salmonella</taxon>
    </lineage>
</organism>
<reference evidence="2" key="1">
    <citation type="submission" date="2018-07" db="EMBL/GenBank/DDBJ databases">
        <authorList>
            <consortium name="GenomeTrakr network: Whole genome sequencing for foodborne pathogen traceback"/>
        </authorList>
    </citation>
    <scope>NUCLEOTIDE SEQUENCE</scope>
    <source>
        <strain evidence="2">NY-N19962</strain>
    </source>
</reference>
<evidence type="ECO:0000313" key="2">
    <source>
        <dbReference type="EMBL" id="EBV8746702.1"/>
    </source>
</evidence>
<comment type="caution">
    <text evidence="2">The sequence shown here is derived from an EMBL/GenBank/DDBJ whole genome shotgun (WGS) entry which is preliminary data.</text>
</comment>
<protein>
    <submittedName>
        <fullName evidence="2">Uncharacterized protein</fullName>
    </submittedName>
</protein>
<accession>A0A5W0G4X6</accession>
<gene>
    <name evidence="2" type="ORF">ASH46_22270</name>
</gene>
<proteinExistence type="predicted"/>